<protein>
    <submittedName>
        <fullName evidence="1">Uncharacterized protein</fullName>
    </submittedName>
</protein>
<evidence type="ECO:0000313" key="1">
    <source>
        <dbReference type="EMBL" id="KAK9188857.1"/>
    </source>
</evidence>
<accession>A0AAP0LWT9</accession>
<proteinExistence type="predicted"/>
<name>A0AAP0LWT9_9ROSI</name>
<dbReference type="EMBL" id="JBCGBO010000007">
    <property type="protein sequence ID" value="KAK9188857.1"/>
    <property type="molecule type" value="Genomic_DNA"/>
</dbReference>
<keyword evidence="2" id="KW-1185">Reference proteome</keyword>
<dbReference type="AlphaFoldDB" id="A0AAP0LWT9"/>
<reference evidence="1 2" key="1">
    <citation type="submission" date="2024-05" db="EMBL/GenBank/DDBJ databases">
        <title>Haplotype-resolved chromosome-level genome assembly of Huyou (Citrus changshanensis).</title>
        <authorList>
            <person name="Miao C."/>
            <person name="Chen W."/>
            <person name="Wu Y."/>
            <person name="Wang L."/>
            <person name="Zhao S."/>
            <person name="Grierson D."/>
            <person name="Xu C."/>
            <person name="Chen K."/>
        </authorList>
    </citation>
    <scope>NUCLEOTIDE SEQUENCE [LARGE SCALE GENOMIC DNA]</scope>
    <source>
        <strain evidence="1">01-14</strain>
        <tissue evidence="1">Leaf</tissue>
    </source>
</reference>
<comment type="caution">
    <text evidence="1">The sequence shown here is derived from an EMBL/GenBank/DDBJ whole genome shotgun (WGS) entry which is preliminary data.</text>
</comment>
<gene>
    <name evidence="1" type="ORF">WN944_020262</name>
</gene>
<organism evidence="1 2">
    <name type="scientific">Citrus x changshan-huyou</name>
    <dbReference type="NCBI Taxonomy" id="2935761"/>
    <lineage>
        <taxon>Eukaryota</taxon>
        <taxon>Viridiplantae</taxon>
        <taxon>Streptophyta</taxon>
        <taxon>Embryophyta</taxon>
        <taxon>Tracheophyta</taxon>
        <taxon>Spermatophyta</taxon>
        <taxon>Magnoliopsida</taxon>
        <taxon>eudicotyledons</taxon>
        <taxon>Gunneridae</taxon>
        <taxon>Pentapetalae</taxon>
        <taxon>rosids</taxon>
        <taxon>malvids</taxon>
        <taxon>Sapindales</taxon>
        <taxon>Rutaceae</taxon>
        <taxon>Aurantioideae</taxon>
        <taxon>Citrus</taxon>
    </lineage>
</organism>
<sequence length="84" mass="9257">MKPICCGNQEGYPITVPCSCKDINGSRVQQQDILPSISTLLSAEVGGIERLNKLVAESRGYIDVGCLLYVPMELKGTSYFKETW</sequence>
<evidence type="ECO:0000313" key="2">
    <source>
        <dbReference type="Proteomes" id="UP001428341"/>
    </source>
</evidence>
<dbReference type="Proteomes" id="UP001428341">
    <property type="component" value="Unassembled WGS sequence"/>
</dbReference>